<reference evidence="3" key="1">
    <citation type="submission" date="2013-09" db="EMBL/GenBank/DDBJ databases">
        <title>Corchorus olitorius genome sequencing.</title>
        <authorList>
            <person name="Alam M."/>
            <person name="Haque M.S."/>
            <person name="Islam M.S."/>
            <person name="Emdad E.M."/>
            <person name="Islam M.M."/>
            <person name="Ahmed B."/>
            <person name="Halim A."/>
            <person name="Hossen Q.M.M."/>
            <person name="Hossain M.Z."/>
            <person name="Ahmed R."/>
            <person name="Khan M.M."/>
            <person name="Islam R."/>
            <person name="Rashid M.M."/>
            <person name="Khan S.A."/>
            <person name="Rahman M.S."/>
            <person name="Alam M."/>
            <person name="Yahiya A.S."/>
            <person name="Khan M.S."/>
            <person name="Azam M.S."/>
            <person name="Haque T."/>
            <person name="Lashkar M.Z.H."/>
            <person name="Akhand A.I."/>
            <person name="Morshed G."/>
            <person name="Roy S."/>
            <person name="Uddin K.S."/>
            <person name="Rabeya T."/>
            <person name="Hossain A.S."/>
            <person name="Chowdhury A."/>
            <person name="Snigdha A.R."/>
            <person name="Mortoza M.S."/>
            <person name="Matin S.A."/>
            <person name="Hoque S.M.E."/>
            <person name="Islam M.K."/>
            <person name="Roy D.K."/>
            <person name="Haider R."/>
            <person name="Moosa M.M."/>
            <person name="Elias S.M."/>
            <person name="Hasan A.M."/>
            <person name="Jahan S."/>
            <person name="Shafiuddin M."/>
            <person name="Mahmood N."/>
            <person name="Shommy N.S."/>
        </authorList>
    </citation>
    <scope>NUCLEOTIDE SEQUENCE [LARGE SCALE GENOMIC DNA]</scope>
    <source>
        <strain evidence="3">cv. O-4</strain>
    </source>
</reference>
<evidence type="ECO:0000256" key="1">
    <source>
        <dbReference type="SAM" id="MobiDB-lite"/>
    </source>
</evidence>
<keyword evidence="3" id="KW-1185">Reference proteome</keyword>
<evidence type="ECO:0000313" key="3">
    <source>
        <dbReference type="Proteomes" id="UP000187203"/>
    </source>
</evidence>
<dbReference type="Proteomes" id="UP000187203">
    <property type="component" value="Unassembled WGS sequence"/>
</dbReference>
<evidence type="ECO:0000313" key="2">
    <source>
        <dbReference type="EMBL" id="OMP10622.1"/>
    </source>
</evidence>
<sequence length="47" mass="5246">MEKEDSRRKEATGQLIRAISNTHPNRNGEKDKGGSELEGRGLGRLRP</sequence>
<accession>A0A1R3KU70</accession>
<proteinExistence type="predicted"/>
<organism evidence="2 3">
    <name type="scientific">Corchorus olitorius</name>
    <dbReference type="NCBI Taxonomy" id="93759"/>
    <lineage>
        <taxon>Eukaryota</taxon>
        <taxon>Viridiplantae</taxon>
        <taxon>Streptophyta</taxon>
        <taxon>Embryophyta</taxon>
        <taxon>Tracheophyta</taxon>
        <taxon>Spermatophyta</taxon>
        <taxon>Magnoliopsida</taxon>
        <taxon>eudicotyledons</taxon>
        <taxon>Gunneridae</taxon>
        <taxon>Pentapetalae</taxon>
        <taxon>rosids</taxon>
        <taxon>malvids</taxon>
        <taxon>Malvales</taxon>
        <taxon>Malvaceae</taxon>
        <taxon>Grewioideae</taxon>
        <taxon>Apeibeae</taxon>
        <taxon>Corchorus</taxon>
    </lineage>
</organism>
<dbReference type="EMBL" id="AWUE01011440">
    <property type="protein sequence ID" value="OMP10622.1"/>
    <property type="molecule type" value="Genomic_DNA"/>
</dbReference>
<feature type="region of interest" description="Disordered" evidence="1">
    <location>
        <begin position="1"/>
        <end position="47"/>
    </location>
</feature>
<feature type="compositionally biased region" description="Basic and acidic residues" evidence="1">
    <location>
        <begin position="1"/>
        <end position="11"/>
    </location>
</feature>
<feature type="compositionally biased region" description="Basic and acidic residues" evidence="1">
    <location>
        <begin position="26"/>
        <end position="41"/>
    </location>
</feature>
<gene>
    <name evidence="2" type="ORF">COLO4_04391</name>
</gene>
<dbReference type="AlphaFoldDB" id="A0A1R3KU70"/>
<name>A0A1R3KU70_9ROSI</name>
<comment type="caution">
    <text evidence="2">The sequence shown here is derived from an EMBL/GenBank/DDBJ whole genome shotgun (WGS) entry which is preliminary data.</text>
</comment>
<protein>
    <submittedName>
        <fullName evidence="2">Uncharacterized protein</fullName>
    </submittedName>
</protein>